<dbReference type="OrthoDB" id="9797341at2"/>
<dbReference type="InterPro" id="IPR016032">
    <property type="entry name" value="Sig_transdc_resp-reg_C-effctor"/>
</dbReference>
<dbReference type="SMART" id="SM00421">
    <property type="entry name" value="HTH_LUXR"/>
    <property type="match status" value="1"/>
</dbReference>
<dbReference type="CDD" id="cd06170">
    <property type="entry name" value="LuxR_C_like"/>
    <property type="match status" value="1"/>
</dbReference>
<gene>
    <name evidence="8" type="ORF">SAMN02746009_04059</name>
</gene>
<dbReference type="InterPro" id="IPR011006">
    <property type="entry name" value="CheY-like_superfamily"/>
</dbReference>
<dbReference type="InterPro" id="IPR001789">
    <property type="entry name" value="Sig_transdc_resp-reg_receiver"/>
</dbReference>
<dbReference type="GO" id="GO:0000160">
    <property type="term" value="P:phosphorelay signal transduction system"/>
    <property type="evidence" value="ECO:0007669"/>
    <property type="project" value="InterPro"/>
</dbReference>
<dbReference type="GO" id="GO:0003677">
    <property type="term" value="F:DNA binding"/>
    <property type="evidence" value="ECO:0007669"/>
    <property type="project" value="UniProtKB-KW"/>
</dbReference>
<keyword evidence="4" id="KW-0804">Transcription</keyword>
<dbReference type="Gene3D" id="3.40.50.2300">
    <property type="match status" value="1"/>
</dbReference>
<sequence length="226" mass="24673">MNASFSGPGCINILLVHDQQMMIEGIKTLLRDEADIVVVAQAGTGPEALHRLHQHPEVTLVIVDLNMARTAGVDLTRSIHSSHPKVRILALGMSHDHTSVTEVLQAGGAGYLLKNTGKEALCEAIRAVAGGRAYFSPEVGAMLLQHMPIPANGHRSLPAEQPSTLTARETQILQLIAREYSNYRIAEQLFISERTVETHRKNILAKTNSKSVVGLIQYALRHKLIS</sequence>
<evidence type="ECO:0000259" key="7">
    <source>
        <dbReference type="PROSITE" id="PS50110"/>
    </source>
</evidence>
<dbReference type="EMBL" id="FRAS01000038">
    <property type="protein sequence ID" value="SHM16828.1"/>
    <property type="molecule type" value="Genomic_DNA"/>
</dbReference>
<dbReference type="GO" id="GO:0006355">
    <property type="term" value="P:regulation of DNA-templated transcription"/>
    <property type="evidence" value="ECO:0007669"/>
    <property type="project" value="InterPro"/>
</dbReference>
<dbReference type="SMART" id="SM00448">
    <property type="entry name" value="REC"/>
    <property type="match status" value="1"/>
</dbReference>
<dbReference type="STRING" id="1121959.SAMN02746009_04059"/>
<dbReference type="Pfam" id="PF00072">
    <property type="entry name" value="Response_reg"/>
    <property type="match status" value="1"/>
</dbReference>
<evidence type="ECO:0000256" key="2">
    <source>
        <dbReference type="ARBA" id="ARBA00023015"/>
    </source>
</evidence>
<dbReference type="PANTHER" id="PTHR43214">
    <property type="entry name" value="TWO-COMPONENT RESPONSE REGULATOR"/>
    <property type="match status" value="1"/>
</dbReference>
<dbReference type="SUPFAM" id="SSF46894">
    <property type="entry name" value="C-terminal effector domain of the bipartite response regulators"/>
    <property type="match status" value="1"/>
</dbReference>
<keyword evidence="9" id="KW-1185">Reference proteome</keyword>
<evidence type="ECO:0000313" key="8">
    <source>
        <dbReference type="EMBL" id="SHM16828.1"/>
    </source>
</evidence>
<evidence type="ECO:0000256" key="1">
    <source>
        <dbReference type="ARBA" id="ARBA00022553"/>
    </source>
</evidence>
<evidence type="ECO:0000256" key="3">
    <source>
        <dbReference type="ARBA" id="ARBA00023125"/>
    </source>
</evidence>
<dbReference type="PROSITE" id="PS50110">
    <property type="entry name" value="RESPONSE_REGULATORY"/>
    <property type="match status" value="1"/>
</dbReference>
<proteinExistence type="predicted"/>
<accession>A0A1M7GL20</accession>
<dbReference type="SUPFAM" id="SSF52172">
    <property type="entry name" value="CheY-like"/>
    <property type="match status" value="1"/>
</dbReference>
<name>A0A1M7GL20_9BACT</name>
<dbReference type="InterPro" id="IPR000792">
    <property type="entry name" value="Tscrpt_reg_LuxR_C"/>
</dbReference>
<dbReference type="PROSITE" id="PS50043">
    <property type="entry name" value="HTH_LUXR_2"/>
    <property type="match status" value="1"/>
</dbReference>
<feature type="domain" description="HTH luxR-type" evidence="6">
    <location>
        <begin position="158"/>
        <end position="223"/>
    </location>
</feature>
<evidence type="ECO:0000256" key="4">
    <source>
        <dbReference type="ARBA" id="ARBA00023163"/>
    </source>
</evidence>
<dbReference type="PRINTS" id="PR00038">
    <property type="entry name" value="HTHLUXR"/>
</dbReference>
<protein>
    <submittedName>
        <fullName evidence="8">Two component transcriptional regulator, LuxR family</fullName>
    </submittedName>
</protein>
<dbReference type="InterPro" id="IPR039420">
    <property type="entry name" value="WalR-like"/>
</dbReference>
<dbReference type="Proteomes" id="UP000183947">
    <property type="component" value="Unassembled WGS sequence"/>
</dbReference>
<dbReference type="CDD" id="cd17535">
    <property type="entry name" value="REC_NarL-like"/>
    <property type="match status" value="1"/>
</dbReference>
<keyword evidence="2" id="KW-0805">Transcription regulation</keyword>
<evidence type="ECO:0000313" key="9">
    <source>
        <dbReference type="Proteomes" id="UP000183947"/>
    </source>
</evidence>
<feature type="modified residue" description="4-aspartylphosphate" evidence="5">
    <location>
        <position position="64"/>
    </location>
</feature>
<dbReference type="InterPro" id="IPR058245">
    <property type="entry name" value="NreC/VraR/RcsB-like_REC"/>
</dbReference>
<reference evidence="9" key="1">
    <citation type="submission" date="2016-11" db="EMBL/GenBank/DDBJ databases">
        <authorList>
            <person name="Varghese N."/>
            <person name="Submissions S."/>
        </authorList>
    </citation>
    <scope>NUCLEOTIDE SEQUENCE [LARGE SCALE GENOMIC DNA]</scope>
    <source>
        <strain evidence="9">DSM 18569</strain>
    </source>
</reference>
<dbReference type="RefSeq" id="WP_073288904.1">
    <property type="nucleotide sequence ID" value="NZ_FRAS01000038.1"/>
</dbReference>
<keyword evidence="3" id="KW-0238">DNA-binding</keyword>
<dbReference type="AlphaFoldDB" id="A0A1M7GL20"/>
<dbReference type="Pfam" id="PF00196">
    <property type="entry name" value="GerE"/>
    <property type="match status" value="1"/>
</dbReference>
<organism evidence="8 9">
    <name type="scientific">Hymenobacter psychrotolerans DSM 18569</name>
    <dbReference type="NCBI Taxonomy" id="1121959"/>
    <lineage>
        <taxon>Bacteria</taxon>
        <taxon>Pseudomonadati</taxon>
        <taxon>Bacteroidota</taxon>
        <taxon>Cytophagia</taxon>
        <taxon>Cytophagales</taxon>
        <taxon>Hymenobacteraceae</taxon>
        <taxon>Hymenobacter</taxon>
    </lineage>
</organism>
<evidence type="ECO:0000256" key="5">
    <source>
        <dbReference type="PROSITE-ProRule" id="PRU00169"/>
    </source>
</evidence>
<feature type="domain" description="Response regulatory" evidence="7">
    <location>
        <begin position="12"/>
        <end position="129"/>
    </location>
</feature>
<evidence type="ECO:0000259" key="6">
    <source>
        <dbReference type="PROSITE" id="PS50043"/>
    </source>
</evidence>
<keyword evidence="1 5" id="KW-0597">Phosphoprotein</keyword>
<dbReference type="PANTHER" id="PTHR43214:SF41">
    <property type="entry name" value="NITRATE_NITRITE RESPONSE REGULATOR PROTEIN NARP"/>
    <property type="match status" value="1"/>
</dbReference>